<dbReference type="AlphaFoldDB" id="A0A371IJU9"/>
<name>A0A371IJU9_9FIRM</name>
<gene>
    <name evidence="1" type="ORF">BBG48_008635</name>
</gene>
<dbReference type="EMBL" id="MBEW02000022">
    <property type="protein sequence ID" value="RDY20740.1"/>
    <property type="molecule type" value="Genomic_DNA"/>
</dbReference>
<evidence type="ECO:0000313" key="2">
    <source>
        <dbReference type="Proteomes" id="UP000093352"/>
    </source>
</evidence>
<evidence type="ECO:0000313" key="1">
    <source>
        <dbReference type="EMBL" id="RDY20740.1"/>
    </source>
</evidence>
<sequence>MEKSLKKLAAKIRQAFKKLIITIRQALCKHKETEKVVQDSVFKRISGETVYIRCKKCGKILDSINYEYEGFGYK</sequence>
<dbReference type="RefSeq" id="WP_066538508.1">
    <property type="nucleotide sequence ID" value="NZ_MBEW02000022.1"/>
</dbReference>
<dbReference type="Proteomes" id="UP000093352">
    <property type="component" value="Unassembled WGS sequence"/>
</dbReference>
<proteinExistence type="predicted"/>
<protein>
    <submittedName>
        <fullName evidence="1">Uncharacterized protein</fullName>
    </submittedName>
</protein>
<comment type="caution">
    <text evidence="1">The sequence shown here is derived from an EMBL/GenBank/DDBJ whole genome shotgun (WGS) entry which is preliminary data.</text>
</comment>
<accession>A0A371IJU9</accession>
<organism evidence="1 2">
    <name type="scientific">Criibacterium bergeronii</name>
    <dbReference type="NCBI Taxonomy" id="1871336"/>
    <lineage>
        <taxon>Bacteria</taxon>
        <taxon>Bacillati</taxon>
        <taxon>Bacillota</taxon>
        <taxon>Clostridia</taxon>
        <taxon>Peptostreptococcales</taxon>
        <taxon>Filifactoraceae</taxon>
        <taxon>Criibacterium</taxon>
    </lineage>
</organism>
<keyword evidence="2" id="KW-1185">Reference proteome</keyword>
<reference evidence="1 2" key="1">
    <citation type="journal article" date="2016" name="Genome Announc.">
        <title>Draft Genome Sequence of Criibacterium bergeronii gen. nov., sp. nov., Strain CCRI-22567T, Isolated from a Vaginal Sample from a Woman with Bacterial Vaginosis.</title>
        <authorList>
            <person name="Maheux A.F."/>
            <person name="Berube E."/>
            <person name="Boudreau D.K."/>
            <person name="Raymond F."/>
            <person name="Corbeil J."/>
            <person name="Roy P.H."/>
            <person name="Boissinot M."/>
            <person name="Omar R.F."/>
        </authorList>
    </citation>
    <scope>NUCLEOTIDE SEQUENCE [LARGE SCALE GENOMIC DNA]</scope>
    <source>
        <strain evidence="1 2">CCRI-22567</strain>
    </source>
</reference>